<dbReference type="GO" id="GO:0016791">
    <property type="term" value="F:phosphatase activity"/>
    <property type="evidence" value="ECO:0007669"/>
    <property type="project" value="TreeGrafter"/>
</dbReference>
<dbReference type="InterPro" id="IPR000560">
    <property type="entry name" value="His_Pase_clade-2"/>
</dbReference>
<organism evidence="3 4">
    <name type="scientific">Russula ochroleuca</name>
    <dbReference type="NCBI Taxonomy" id="152965"/>
    <lineage>
        <taxon>Eukaryota</taxon>
        <taxon>Fungi</taxon>
        <taxon>Dikarya</taxon>
        <taxon>Basidiomycota</taxon>
        <taxon>Agaricomycotina</taxon>
        <taxon>Agaricomycetes</taxon>
        <taxon>Russulales</taxon>
        <taxon>Russulaceae</taxon>
        <taxon>Russula</taxon>
    </lineage>
</organism>
<reference evidence="3" key="2">
    <citation type="journal article" date="2020" name="Nat. Commun.">
        <title>Large-scale genome sequencing of mycorrhizal fungi provides insights into the early evolution of symbiotic traits.</title>
        <authorList>
            <person name="Miyauchi S."/>
            <person name="Kiss E."/>
            <person name="Kuo A."/>
            <person name="Drula E."/>
            <person name="Kohler A."/>
            <person name="Sanchez-Garcia M."/>
            <person name="Morin E."/>
            <person name="Andreopoulos B."/>
            <person name="Barry K.W."/>
            <person name="Bonito G."/>
            <person name="Buee M."/>
            <person name="Carver A."/>
            <person name="Chen C."/>
            <person name="Cichocki N."/>
            <person name="Clum A."/>
            <person name="Culley D."/>
            <person name="Crous P.W."/>
            <person name="Fauchery L."/>
            <person name="Girlanda M."/>
            <person name="Hayes R.D."/>
            <person name="Keri Z."/>
            <person name="LaButti K."/>
            <person name="Lipzen A."/>
            <person name="Lombard V."/>
            <person name="Magnuson J."/>
            <person name="Maillard F."/>
            <person name="Murat C."/>
            <person name="Nolan M."/>
            <person name="Ohm R.A."/>
            <person name="Pangilinan J."/>
            <person name="Pereira M.F."/>
            <person name="Perotto S."/>
            <person name="Peter M."/>
            <person name="Pfister S."/>
            <person name="Riley R."/>
            <person name="Sitrit Y."/>
            <person name="Stielow J.B."/>
            <person name="Szollosi G."/>
            <person name="Zifcakova L."/>
            <person name="Stursova M."/>
            <person name="Spatafora J.W."/>
            <person name="Tedersoo L."/>
            <person name="Vaario L.M."/>
            <person name="Yamada A."/>
            <person name="Yan M."/>
            <person name="Wang P."/>
            <person name="Xu J."/>
            <person name="Bruns T."/>
            <person name="Baldrian P."/>
            <person name="Vilgalys R."/>
            <person name="Dunand C."/>
            <person name="Henrissat B."/>
            <person name="Grigoriev I.V."/>
            <person name="Hibbett D."/>
            <person name="Nagy L.G."/>
            <person name="Martin F.M."/>
        </authorList>
    </citation>
    <scope>NUCLEOTIDE SEQUENCE</scope>
    <source>
        <strain evidence="3">Prilba</strain>
    </source>
</reference>
<dbReference type="InterPro" id="IPR029033">
    <property type="entry name" value="His_PPase_superfam"/>
</dbReference>
<dbReference type="EMBL" id="WHVB01000004">
    <property type="protein sequence ID" value="KAF8483947.1"/>
    <property type="molecule type" value="Genomic_DNA"/>
</dbReference>
<dbReference type="PANTHER" id="PTHR11567">
    <property type="entry name" value="ACID PHOSPHATASE-RELATED"/>
    <property type="match status" value="1"/>
</dbReference>
<reference evidence="3" key="1">
    <citation type="submission" date="2019-10" db="EMBL/GenBank/DDBJ databases">
        <authorList>
            <consortium name="DOE Joint Genome Institute"/>
            <person name="Kuo A."/>
            <person name="Miyauchi S."/>
            <person name="Kiss E."/>
            <person name="Drula E."/>
            <person name="Kohler A."/>
            <person name="Sanchez-Garcia M."/>
            <person name="Andreopoulos B."/>
            <person name="Barry K.W."/>
            <person name="Bonito G."/>
            <person name="Buee M."/>
            <person name="Carver A."/>
            <person name="Chen C."/>
            <person name="Cichocki N."/>
            <person name="Clum A."/>
            <person name="Culley D."/>
            <person name="Crous P.W."/>
            <person name="Fauchery L."/>
            <person name="Girlanda M."/>
            <person name="Hayes R."/>
            <person name="Keri Z."/>
            <person name="LaButti K."/>
            <person name="Lipzen A."/>
            <person name="Lombard V."/>
            <person name="Magnuson J."/>
            <person name="Maillard F."/>
            <person name="Morin E."/>
            <person name="Murat C."/>
            <person name="Nolan M."/>
            <person name="Ohm R."/>
            <person name="Pangilinan J."/>
            <person name="Pereira M."/>
            <person name="Perotto S."/>
            <person name="Peter M."/>
            <person name="Riley R."/>
            <person name="Sitrit Y."/>
            <person name="Stielow B."/>
            <person name="Szollosi G."/>
            <person name="Zifcakova L."/>
            <person name="Stursova M."/>
            <person name="Spatafora J.W."/>
            <person name="Tedersoo L."/>
            <person name="Vaario L.-M."/>
            <person name="Yamada A."/>
            <person name="Yan M."/>
            <person name="Wang P."/>
            <person name="Xu J."/>
            <person name="Bruns T."/>
            <person name="Baldrian P."/>
            <person name="Vilgalys R."/>
            <person name="Henrissat B."/>
            <person name="Grigoriev I.V."/>
            <person name="Hibbett D."/>
            <person name="Nagy L.G."/>
            <person name="Martin F.M."/>
        </authorList>
    </citation>
    <scope>NUCLEOTIDE SEQUENCE</scope>
    <source>
        <strain evidence="3">Prilba</strain>
    </source>
</reference>
<dbReference type="Pfam" id="PF00328">
    <property type="entry name" value="His_Phos_2"/>
    <property type="match status" value="1"/>
</dbReference>
<evidence type="ECO:0000256" key="2">
    <source>
        <dbReference type="SAM" id="SignalP"/>
    </source>
</evidence>
<evidence type="ECO:0000313" key="4">
    <source>
        <dbReference type="Proteomes" id="UP000759537"/>
    </source>
</evidence>
<evidence type="ECO:0000256" key="1">
    <source>
        <dbReference type="ARBA" id="ARBA00005375"/>
    </source>
</evidence>
<keyword evidence="4" id="KW-1185">Reference proteome</keyword>
<dbReference type="Proteomes" id="UP000759537">
    <property type="component" value="Unassembled WGS sequence"/>
</dbReference>
<feature type="chain" id="PRO_5040253730" evidence="2">
    <location>
        <begin position="19"/>
        <end position="396"/>
    </location>
</feature>
<sequence length="396" mass="44005">MLTSIFFPFLFSVRLALSSPSFSGPWDKYCNAPHVNASHYQLPEEGTELVHLTVMMRHHKRTPTALVPNERGINDGIPWDCSGVSLFKYDGGGARLSHSVFTPPDHPFARQMWAGNCEVGQLTTGGFHDSKAHGMDLWELYHGRLGFLRLVDPSEIGVRTTYIDRTKQVASGVLAGMDPSSAKRPWAVHAQPQLIDSLAPSYTCSRADELLAEMLAAPFWQDILKNNSAVIEHMNSVLGTTNSTEWTTTFTYYQDVVAARICNGHPLPCNGSGDCVSEEDADEIFELGNLEFDYIWHLAEYAEPYNQLTFGVMFSELADALEEPKHPLALYVAHDTSMVRVAAGLGIFPIRWPRLGSEFAIEIWSDNVKPAAGLRAHLTEEESVRSEACRDTRSDS</sequence>
<protein>
    <submittedName>
        <fullName evidence="3">Phosphoglycerate mutase-like protein</fullName>
    </submittedName>
</protein>
<comment type="similarity">
    <text evidence="1">Belongs to the histidine acid phosphatase family.</text>
</comment>
<dbReference type="SUPFAM" id="SSF53254">
    <property type="entry name" value="Phosphoglycerate mutase-like"/>
    <property type="match status" value="1"/>
</dbReference>
<keyword evidence="2" id="KW-0732">Signal</keyword>
<accession>A0A9P5N1G7</accession>
<gene>
    <name evidence="3" type="ORF">DFH94DRAFT_851784</name>
</gene>
<dbReference type="Gene3D" id="3.40.50.1240">
    <property type="entry name" value="Phosphoglycerate mutase-like"/>
    <property type="match status" value="1"/>
</dbReference>
<feature type="signal peptide" evidence="2">
    <location>
        <begin position="1"/>
        <end position="18"/>
    </location>
</feature>
<name>A0A9P5N1G7_9AGAM</name>
<evidence type="ECO:0000313" key="3">
    <source>
        <dbReference type="EMBL" id="KAF8483947.1"/>
    </source>
</evidence>
<dbReference type="PANTHER" id="PTHR11567:SF195">
    <property type="entry name" value="ACID PHOSPHATASE, PUTATIVE (AFU_ORTHOLOGUE AFUA_3G14570)-RELATED"/>
    <property type="match status" value="1"/>
</dbReference>
<dbReference type="InterPro" id="IPR050645">
    <property type="entry name" value="Histidine_acid_phosphatase"/>
</dbReference>
<proteinExistence type="inferred from homology"/>
<dbReference type="OrthoDB" id="10262962at2759"/>
<dbReference type="AlphaFoldDB" id="A0A9P5N1G7"/>
<dbReference type="CDD" id="cd07061">
    <property type="entry name" value="HP_HAP_like"/>
    <property type="match status" value="1"/>
</dbReference>
<comment type="caution">
    <text evidence="3">The sequence shown here is derived from an EMBL/GenBank/DDBJ whole genome shotgun (WGS) entry which is preliminary data.</text>
</comment>